<protein>
    <submittedName>
        <fullName evidence="2">CHAT domain-containing protein</fullName>
    </submittedName>
</protein>
<dbReference type="EMBL" id="FZNQ01000047">
    <property type="protein sequence ID" value="SNR70700.1"/>
    <property type="molecule type" value="Genomic_DNA"/>
</dbReference>
<sequence length="1170" mass="132878">MKNTLTEGQRLYLKEEYEQALEVLKNELHDLDVDSETIDSRVHRFLIGSIKRETSFKGQAGILDFVSHSIEQSSSTAFEQNLLSLLMQSSNKGVVYISFKLQVQINNHNVEQTVDGVKPYEQAAKNIDNTIQFYYRFGTFLHNLAIEGSNSRENLKKAKELYERARAEGLEEGTSKYAQVLVKEGVAQQRLGEIGVRPRENLKTAKELYERARARGLEEGTPNYGKVLVKEGVIHQRLGEIGVQPRENYEIAKELYEQARAGGLEEDTPEYATALINQGDAHQGLGEIGVQPRENYETAKRLYERARTEGLEKDTRSYAAALVNQGIVQQRLGEIGVRPRENYETAKELQERARTEGLEKDTRSYAAALVNQGIVQQRLGEIGVRPRENYETAKELQERARTEILGKGTPDYARTLINQGNAHQRLGEIGVQPRENYEIAKELYERARTEGLEKDTPEYASALINQGNAHQRLGEIGVQPRENYETAKRLYERARTEGLEKGTRSYAGALMNQGNAQQKLGEIGVQPRENYETAKRLYERARTEGLEKGTRSYAAALMNQGIVQQSLVETGYEGIFQQSLSEIGEDKELNYSKTERMYIEARKFFDSINDYESLRLVDQNLACLNLSNGEKSKAYENYKNSIESIEEIRSTVKFREYRQDFFDEYISTYHDIVCLALDLGKSEEALGFAERAKGRIFLEMLESTHIAGDIPKQLAQREQKLKTEITQLRERLRPDGSERMIAGTSFDLSLRTGSFGSDAMSGLDRSASTTIDGELAPRAETVQKIQQIQNQWSEKDLFERLDNKKAEHIELLKEIRKRNPEAYTLKTVDVASLNEIQSALTPDEQVLEYVVTDDEILIFLLDEFELDHRKVSMSHIALHEGKDTDKDFNPLQEVVTEYRELVEPPGKGDLSRMQELGQVLYQALIEPVADTLEAENLLIVPHGTLHLLPFPALYDGESYLVEKHRLRLLANASSLRFLNQADGGHDREALVVGDPRGDLEYARAEAKEVAELYDSEVLIGDDATKREIEQRIASARISHLCCHGQYDPESPIHSSLLLAGEELLMEDIFNLDVGSELVTLSACETAIGEVTQGDEVKSLTRGFQYAGSPNVIGTLWRVDDESTRTFFRKFYNSDGDYATQLREVQMEFIREKEELAHPYYWSAFQVYGRE</sequence>
<feature type="domain" description="CHAT" evidence="1">
    <location>
        <begin position="914"/>
        <end position="1168"/>
    </location>
</feature>
<proteinExistence type="predicted"/>
<dbReference type="Gene3D" id="1.25.40.10">
    <property type="entry name" value="Tetratricopeptide repeat domain"/>
    <property type="match status" value="2"/>
</dbReference>
<dbReference type="InterPro" id="IPR006597">
    <property type="entry name" value="Sel1-like"/>
</dbReference>
<dbReference type="Pfam" id="PF08238">
    <property type="entry name" value="Sel1"/>
    <property type="match status" value="7"/>
</dbReference>
<dbReference type="PANTHER" id="PTHR10098">
    <property type="entry name" value="RAPSYN-RELATED"/>
    <property type="match status" value="1"/>
</dbReference>
<dbReference type="Proteomes" id="UP000198397">
    <property type="component" value="Unassembled WGS sequence"/>
</dbReference>
<reference evidence="2 3" key="1">
    <citation type="submission" date="2017-06" db="EMBL/GenBank/DDBJ databases">
        <authorList>
            <person name="Kim H.J."/>
            <person name="Triplett B.A."/>
        </authorList>
    </citation>
    <scope>NUCLEOTIDE SEQUENCE [LARGE SCALE GENOMIC DNA]</scope>
    <source>
        <strain evidence="2 3">DSM 8800</strain>
    </source>
</reference>
<dbReference type="InterPro" id="IPR024983">
    <property type="entry name" value="CHAT_dom"/>
</dbReference>
<accession>A0A238YI01</accession>
<name>A0A238YI01_HALVU</name>
<dbReference type="InterPro" id="IPR011990">
    <property type="entry name" value="TPR-like_helical_dom_sf"/>
</dbReference>
<organism evidence="2 3">
    <name type="scientific">Halorubrum vacuolatum</name>
    <name type="common">Natronobacterium vacuolatum</name>
    <dbReference type="NCBI Taxonomy" id="63740"/>
    <lineage>
        <taxon>Archaea</taxon>
        <taxon>Methanobacteriati</taxon>
        <taxon>Methanobacteriota</taxon>
        <taxon>Stenosarchaea group</taxon>
        <taxon>Halobacteria</taxon>
        <taxon>Halobacteriales</taxon>
        <taxon>Haloferacaceae</taxon>
        <taxon>Halorubrum</taxon>
    </lineage>
</organism>
<dbReference type="SUPFAM" id="SSF48452">
    <property type="entry name" value="TPR-like"/>
    <property type="match status" value="2"/>
</dbReference>
<evidence type="ECO:0000313" key="2">
    <source>
        <dbReference type="EMBL" id="SNR70700.1"/>
    </source>
</evidence>
<evidence type="ECO:0000313" key="3">
    <source>
        <dbReference type="Proteomes" id="UP000198397"/>
    </source>
</evidence>
<evidence type="ECO:0000259" key="1">
    <source>
        <dbReference type="Pfam" id="PF12770"/>
    </source>
</evidence>
<dbReference type="AlphaFoldDB" id="A0A238YI01"/>
<keyword evidence="3" id="KW-1185">Reference proteome</keyword>
<dbReference type="Pfam" id="PF12770">
    <property type="entry name" value="CHAT"/>
    <property type="match status" value="1"/>
</dbReference>
<gene>
    <name evidence="2" type="ORF">SAMN06264855_1471</name>
</gene>